<name>A0A292ZH26_SPHSA</name>
<dbReference type="Proteomes" id="UP000221538">
    <property type="component" value="Unassembled WGS sequence"/>
</dbReference>
<dbReference type="InterPro" id="IPR042183">
    <property type="entry name" value="MmgE/PrpD_sf_1"/>
</dbReference>
<organism evidence="4 5">
    <name type="scientific">Sphingobium fuliginis (strain ATCC 27551)</name>
    <dbReference type="NCBI Taxonomy" id="336203"/>
    <lineage>
        <taxon>Bacteria</taxon>
        <taxon>Pseudomonadati</taxon>
        <taxon>Pseudomonadota</taxon>
        <taxon>Alphaproteobacteria</taxon>
        <taxon>Sphingomonadales</taxon>
        <taxon>Sphingomonadaceae</taxon>
        <taxon>Sphingobium</taxon>
    </lineage>
</organism>
<dbReference type="InterPro" id="IPR045336">
    <property type="entry name" value="MmgE_PrpD_N"/>
</dbReference>
<dbReference type="Pfam" id="PF03972">
    <property type="entry name" value="MmgE_PrpD_N"/>
    <property type="match status" value="1"/>
</dbReference>
<dbReference type="Pfam" id="PF19305">
    <property type="entry name" value="MmgE_PrpD_C"/>
    <property type="match status" value="1"/>
</dbReference>
<feature type="domain" description="MmgE/PrpD N-terminal" evidence="2">
    <location>
        <begin position="7"/>
        <end position="243"/>
    </location>
</feature>
<reference evidence="4 5" key="2">
    <citation type="journal article" date="2013" name="Environ. Sci. Technol.">
        <title>The 4-tert-butylphenol-utilizing bacterium Sphingobium fuliginis OMI can degrade bisphenols via phenolic ring hydroxylation and meta-cleavage pathway.</title>
        <authorList>
            <person name="Ogata Y."/>
            <person name="Goda S."/>
            <person name="Toyama T."/>
            <person name="Sei K."/>
            <person name="Ike M."/>
        </authorList>
    </citation>
    <scope>NUCLEOTIDE SEQUENCE [LARGE SCALE GENOMIC DNA]</scope>
    <source>
        <strain evidence="4 5">OMI</strain>
    </source>
</reference>
<dbReference type="SUPFAM" id="SSF103378">
    <property type="entry name" value="2-methylcitrate dehydratase PrpD"/>
    <property type="match status" value="1"/>
</dbReference>
<comment type="similarity">
    <text evidence="1">Belongs to the PrpD family.</text>
</comment>
<dbReference type="EMBL" id="BEWI01000032">
    <property type="protein sequence ID" value="GAY22221.1"/>
    <property type="molecule type" value="Genomic_DNA"/>
</dbReference>
<evidence type="ECO:0000259" key="2">
    <source>
        <dbReference type="Pfam" id="PF03972"/>
    </source>
</evidence>
<evidence type="ECO:0000259" key="3">
    <source>
        <dbReference type="Pfam" id="PF19305"/>
    </source>
</evidence>
<dbReference type="InterPro" id="IPR036148">
    <property type="entry name" value="MmgE/PrpD_sf"/>
</dbReference>
<sequence length="453" mass="48199">MTGETRTLAAWAAGLTLDQVPDEMRGIAIDLLVDQIGIQIGCAHLPWAQAVRDTYRAAGGAGEATSVVYGDKLPVLNTTFINSVFGHSFEYDDANPLIHGHIGGELVPPLLALSERDHLSGKDFLTALITGYEVRGRVGWAVSPTMLERGGPQYSTTCGPFGTAAAVSKLLNYGSDGLHNALAVAGTFSGGLMQYDQGGGSVKRMFTAVAAIGGLQAAMLAKAGITGPEEILEGARGLLKIYPDEYTPGPLTSDLGEFWTLRHVLFKPYCCCAIIHPAIDAIRNVITKHAITPDAIEAIEVGYPKGSHHHAAITDPKDILGMQFSTAFSLASTVLTGKNTPAAYTMEAIADPAIRAMAARVTLTNEKELDELFVGHMPARVTITTKTGAKHDDLVIDAKGSPAKRLTSNEVDEKFRSMVVDVLGRERADEIIATLRNVVNVPDMADVAKLLVK</sequence>
<comment type="caution">
    <text evidence="4">The sequence shown here is derived from an EMBL/GenBank/DDBJ whole genome shotgun (WGS) entry which is preliminary data.</text>
</comment>
<dbReference type="AlphaFoldDB" id="A0A292ZH26"/>
<evidence type="ECO:0000256" key="1">
    <source>
        <dbReference type="ARBA" id="ARBA00006174"/>
    </source>
</evidence>
<dbReference type="RefSeq" id="WP_099186110.1">
    <property type="nucleotide sequence ID" value="NZ_BEWI01000032.1"/>
</dbReference>
<dbReference type="InterPro" id="IPR005656">
    <property type="entry name" value="MmgE_PrpD"/>
</dbReference>
<dbReference type="GO" id="GO:0016829">
    <property type="term" value="F:lyase activity"/>
    <property type="evidence" value="ECO:0007669"/>
    <property type="project" value="InterPro"/>
</dbReference>
<evidence type="ECO:0000313" key="4">
    <source>
        <dbReference type="EMBL" id="GAY22221.1"/>
    </source>
</evidence>
<reference evidence="4 5" key="1">
    <citation type="journal article" date="2013" name="Biodegradation">
        <title>Occurrence of 4-tert-butylphenol (4-t-BP) biodegradation in an aquatic sample caused by the presence of Spirodela polyrrhiza and isolation of a 4-t-BP-utilizing bacterium.</title>
        <authorList>
            <person name="Ogata Y."/>
            <person name="Toyama T."/>
            <person name="Yu N."/>
            <person name="Wang X."/>
            <person name="Sei K."/>
            <person name="Ike M."/>
        </authorList>
    </citation>
    <scope>NUCLEOTIDE SEQUENCE [LARGE SCALE GENOMIC DNA]</scope>
    <source>
        <strain evidence="4 5">OMI</strain>
    </source>
</reference>
<evidence type="ECO:0000313" key="5">
    <source>
        <dbReference type="Proteomes" id="UP000221538"/>
    </source>
</evidence>
<proteinExistence type="inferred from homology"/>
<accession>A0A292ZH26</accession>
<dbReference type="Gene3D" id="1.10.4100.10">
    <property type="entry name" value="2-methylcitrate dehydratase PrpD"/>
    <property type="match status" value="1"/>
</dbReference>
<dbReference type="Gene3D" id="3.30.1330.120">
    <property type="entry name" value="2-methylcitrate dehydratase PrpD"/>
    <property type="match status" value="1"/>
</dbReference>
<dbReference type="InterPro" id="IPR042188">
    <property type="entry name" value="MmgE/PrpD_sf_2"/>
</dbReference>
<dbReference type="InterPro" id="IPR045337">
    <property type="entry name" value="MmgE_PrpD_C"/>
</dbReference>
<dbReference type="PANTHER" id="PTHR16943">
    <property type="entry name" value="2-METHYLCITRATE DEHYDRATASE-RELATED"/>
    <property type="match status" value="1"/>
</dbReference>
<protein>
    <submittedName>
        <fullName evidence="4">Immune-responsive protein 1</fullName>
    </submittedName>
</protein>
<dbReference type="PANTHER" id="PTHR16943:SF8">
    <property type="entry name" value="2-METHYLCITRATE DEHYDRATASE"/>
    <property type="match status" value="1"/>
</dbReference>
<feature type="domain" description="MmgE/PrpD C-terminal" evidence="3">
    <location>
        <begin position="269"/>
        <end position="433"/>
    </location>
</feature>
<gene>
    <name evidence="4" type="ORF">SFOMI_2776</name>
</gene>